<dbReference type="SMART" id="SM00365">
    <property type="entry name" value="LRR_SD22"/>
    <property type="match status" value="8"/>
</dbReference>
<evidence type="ECO:0000256" key="3">
    <source>
        <dbReference type="ARBA" id="ARBA00022737"/>
    </source>
</evidence>
<keyword evidence="2" id="KW-0732">Signal</keyword>
<keyword evidence="1" id="KW-0433">Leucine-rich repeat</keyword>
<keyword evidence="3" id="KW-0677">Repeat</keyword>
<dbReference type="PROSITE" id="PS51450">
    <property type="entry name" value="LRR"/>
    <property type="match status" value="4"/>
</dbReference>
<name>A0A8X6FI42_TRICU</name>
<evidence type="ECO:0000313" key="5">
    <source>
        <dbReference type="Proteomes" id="UP000887116"/>
    </source>
</evidence>
<feature type="non-terminal residue" evidence="4">
    <location>
        <position position="519"/>
    </location>
</feature>
<dbReference type="PANTHER" id="PTHR24369:SF210">
    <property type="entry name" value="CHAOPTIN-RELATED"/>
    <property type="match status" value="1"/>
</dbReference>
<dbReference type="GO" id="GO:0005886">
    <property type="term" value="C:plasma membrane"/>
    <property type="evidence" value="ECO:0007669"/>
    <property type="project" value="TreeGrafter"/>
</dbReference>
<keyword evidence="5" id="KW-1185">Reference proteome</keyword>
<dbReference type="InterPro" id="IPR032675">
    <property type="entry name" value="LRR_dom_sf"/>
</dbReference>
<sequence length="519" mass="59629">EINIRDNRLKSIDDAFKFELELEVLDLGKNPLKQIGPKAFDWKVRQLKTLILDQCELFSLPSKVFQYLTKLEKLDLSHNKLETISPEIFQALRNLREINLSGNEIRILGDLFTKNSRLERIDLSENFIKSCDSIFYGLQNLKSIDLSANQLEVIKKSDFLTTPSITNLILSKNNISQIESGSFSYLEQLTYLSLSFNRLMSLNNSLNNTPELEILLLQNNQFIEIGKNEFLNSPKLKRINLGYNSLTDIHGAFRNLISLETLIISQNRLTTLTRSTFSEQFKLKVIYASGNRWKCDCRFLWLLNSSPSLQPHFFCYSPPRFNKKVLSQLTPLDLTSWTDTCDTSCKCTCVAREEKFFVRVDCSNRNLTEVPHELPTEVGELYLQNNLLTNLRDLNIHSLTYLRHLDVEQNNLSNVDLYLPKNLETFKLASNNLTRFLSYSPPSISSWTLSNNPWICDCDAIQFLKLLKSESNKILRKISFLTNQESLTTLRFDAIYCPVSVLRMLVVGDSPSGILAASL</sequence>
<dbReference type="PANTHER" id="PTHR24369">
    <property type="entry name" value="ANTIGEN BSP, PUTATIVE-RELATED"/>
    <property type="match status" value="1"/>
</dbReference>
<protein>
    <submittedName>
        <fullName evidence="4">Protein slit</fullName>
    </submittedName>
</protein>
<dbReference type="Pfam" id="PF13855">
    <property type="entry name" value="LRR_8"/>
    <property type="match status" value="3"/>
</dbReference>
<evidence type="ECO:0000256" key="1">
    <source>
        <dbReference type="ARBA" id="ARBA00022614"/>
    </source>
</evidence>
<dbReference type="PRINTS" id="PR00019">
    <property type="entry name" value="LEURICHRPT"/>
</dbReference>
<comment type="caution">
    <text evidence="4">The sequence shown here is derived from an EMBL/GenBank/DDBJ whole genome shotgun (WGS) entry which is preliminary data.</text>
</comment>
<proteinExistence type="predicted"/>
<evidence type="ECO:0000256" key="2">
    <source>
        <dbReference type="ARBA" id="ARBA00022729"/>
    </source>
</evidence>
<dbReference type="SUPFAM" id="SSF52058">
    <property type="entry name" value="L domain-like"/>
    <property type="match status" value="2"/>
</dbReference>
<accession>A0A8X6FI42</accession>
<gene>
    <name evidence="4" type="primary">sli_0</name>
    <name evidence="4" type="ORF">TNCT_704291</name>
</gene>
<evidence type="ECO:0000313" key="4">
    <source>
        <dbReference type="EMBL" id="GFQ79499.1"/>
    </source>
</evidence>
<dbReference type="InterPro" id="IPR050541">
    <property type="entry name" value="LRR_TM_domain-containing"/>
</dbReference>
<dbReference type="AlphaFoldDB" id="A0A8X6FI42"/>
<dbReference type="InterPro" id="IPR003591">
    <property type="entry name" value="Leu-rich_rpt_typical-subtyp"/>
</dbReference>
<dbReference type="Gene3D" id="3.80.10.10">
    <property type="entry name" value="Ribonuclease Inhibitor"/>
    <property type="match status" value="3"/>
</dbReference>
<dbReference type="Proteomes" id="UP000887116">
    <property type="component" value="Unassembled WGS sequence"/>
</dbReference>
<dbReference type="FunFam" id="3.80.10.10:FF:001164">
    <property type="entry name" value="GH01279p"/>
    <property type="match status" value="1"/>
</dbReference>
<organism evidence="4 5">
    <name type="scientific">Trichonephila clavata</name>
    <name type="common">Joro spider</name>
    <name type="synonym">Nephila clavata</name>
    <dbReference type="NCBI Taxonomy" id="2740835"/>
    <lineage>
        <taxon>Eukaryota</taxon>
        <taxon>Metazoa</taxon>
        <taxon>Ecdysozoa</taxon>
        <taxon>Arthropoda</taxon>
        <taxon>Chelicerata</taxon>
        <taxon>Arachnida</taxon>
        <taxon>Araneae</taxon>
        <taxon>Araneomorphae</taxon>
        <taxon>Entelegynae</taxon>
        <taxon>Araneoidea</taxon>
        <taxon>Nephilidae</taxon>
        <taxon>Trichonephila</taxon>
    </lineage>
</organism>
<dbReference type="OrthoDB" id="6426824at2759"/>
<dbReference type="SMART" id="SM00369">
    <property type="entry name" value="LRR_TYP"/>
    <property type="match status" value="11"/>
</dbReference>
<dbReference type="InterPro" id="IPR001611">
    <property type="entry name" value="Leu-rich_rpt"/>
</dbReference>
<dbReference type="EMBL" id="BMAO01022080">
    <property type="protein sequence ID" value="GFQ79499.1"/>
    <property type="molecule type" value="Genomic_DNA"/>
</dbReference>
<reference evidence="4" key="1">
    <citation type="submission" date="2020-07" db="EMBL/GenBank/DDBJ databases">
        <title>Multicomponent nature underlies the extraordinary mechanical properties of spider dragline silk.</title>
        <authorList>
            <person name="Kono N."/>
            <person name="Nakamura H."/>
            <person name="Mori M."/>
            <person name="Yoshida Y."/>
            <person name="Ohtoshi R."/>
            <person name="Malay A.D."/>
            <person name="Moran D.A.P."/>
            <person name="Tomita M."/>
            <person name="Numata K."/>
            <person name="Arakawa K."/>
        </authorList>
    </citation>
    <scope>NUCLEOTIDE SEQUENCE</scope>
</reference>